<accession>K2AEF9</accession>
<dbReference type="PANTHER" id="PTHR11759">
    <property type="entry name" value="40S RIBOSOMAL PROTEIN S14/30S RIBOSOMAL PROTEIN S11"/>
    <property type="match status" value="1"/>
</dbReference>
<gene>
    <name evidence="4" type="primary">rpsK</name>
    <name evidence="5" type="ORF">ACD_49C00042G0013</name>
</gene>
<organism evidence="5">
    <name type="scientific">uncultured bacterium</name>
    <name type="common">gcode 4</name>
    <dbReference type="NCBI Taxonomy" id="1234023"/>
    <lineage>
        <taxon>Bacteria</taxon>
        <taxon>environmental samples</taxon>
    </lineage>
</organism>
<comment type="function">
    <text evidence="4">Located on the platform of the 30S subunit, it bridges several disparate RNA helices of the 16S rRNA. Forms part of the Shine-Dalgarno cleft in the 70S ribosome.</text>
</comment>
<evidence type="ECO:0000256" key="1">
    <source>
        <dbReference type="ARBA" id="ARBA00006194"/>
    </source>
</evidence>
<keyword evidence="4" id="KW-0699">rRNA-binding</keyword>
<dbReference type="PIRSF" id="PIRSF002131">
    <property type="entry name" value="Ribosomal_S11"/>
    <property type="match status" value="1"/>
</dbReference>
<dbReference type="GO" id="GO:0005840">
    <property type="term" value="C:ribosome"/>
    <property type="evidence" value="ECO:0007669"/>
    <property type="project" value="UniProtKB-KW"/>
</dbReference>
<dbReference type="SUPFAM" id="SSF53137">
    <property type="entry name" value="Translational machinery components"/>
    <property type="match status" value="1"/>
</dbReference>
<sequence>MAKANLKRSKKTRRNVTEWIVSVNASFNNTHIVVSDNEWKVLTWATGWSSWFKWAREATPYAAQITSENACSKAKTMHGMEKARVFVKWIWAWREQAIRWIINSWIELVSIFDITPVPHNWCRKKKIRKP</sequence>
<name>K2AEF9_9BACT</name>
<dbReference type="Pfam" id="PF00411">
    <property type="entry name" value="Ribosomal_S11"/>
    <property type="match status" value="1"/>
</dbReference>
<keyword evidence="3 4" id="KW-0687">Ribonucleoprotein</keyword>
<evidence type="ECO:0000256" key="2">
    <source>
        <dbReference type="ARBA" id="ARBA00022980"/>
    </source>
</evidence>
<proteinExistence type="inferred from homology"/>
<keyword evidence="2 4" id="KW-0689">Ribosomal protein</keyword>
<keyword evidence="4" id="KW-0694">RNA-binding</keyword>
<protein>
    <recommendedName>
        <fullName evidence="4">Small ribosomal subunit protein uS11</fullName>
    </recommendedName>
</protein>
<dbReference type="HAMAP" id="MF_01310">
    <property type="entry name" value="Ribosomal_uS11"/>
    <property type="match status" value="1"/>
</dbReference>
<evidence type="ECO:0000256" key="4">
    <source>
        <dbReference type="HAMAP-Rule" id="MF_01310"/>
    </source>
</evidence>
<dbReference type="InterPro" id="IPR036967">
    <property type="entry name" value="Ribosomal_uS11_sf"/>
</dbReference>
<evidence type="ECO:0000256" key="3">
    <source>
        <dbReference type="ARBA" id="ARBA00023274"/>
    </source>
</evidence>
<reference evidence="5" key="1">
    <citation type="journal article" date="2012" name="Science">
        <title>Fermentation, hydrogen, and sulfur metabolism in multiple uncultivated bacterial phyla.</title>
        <authorList>
            <person name="Wrighton K.C."/>
            <person name="Thomas B.C."/>
            <person name="Sharon I."/>
            <person name="Miller C.S."/>
            <person name="Castelle C.J."/>
            <person name="VerBerkmoes N.C."/>
            <person name="Wilkins M.J."/>
            <person name="Hettich R.L."/>
            <person name="Lipton M.S."/>
            <person name="Williams K.H."/>
            <person name="Long P.E."/>
            <person name="Banfield J.F."/>
        </authorList>
    </citation>
    <scope>NUCLEOTIDE SEQUENCE [LARGE SCALE GENOMIC DNA]</scope>
</reference>
<dbReference type="Gene3D" id="3.30.420.80">
    <property type="entry name" value="Ribosomal protein S11"/>
    <property type="match status" value="1"/>
</dbReference>
<evidence type="ECO:0000313" key="5">
    <source>
        <dbReference type="EMBL" id="EKD66440.1"/>
    </source>
</evidence>
<dbReference type="AlphaFoldDB" id="K2AEF9"/>
<dbReference type="GO" id="GO:1990904">
    <property type="term" value="C:ribonucleoprotein complex"/>
    <property type="evidence" value="ECO:0007669"/>
    <property type="project" value="UniProtKB-KW"/>
</dbReference>
<dbReference type="InterPro" id="IPR001971">
    <property type="entry name" value="Ribosomal_uS11"/>
</dbReference>
<dbReference type="EMBL" id="AMFJ01021628">
    <property type="protein sequence ID" value="EKD66440.1"/>
    <property type="molecule type" value="Genomic_DNA"/>
</dbReference>
<comment type="subunit">
    <text evidence="4">Part of the 30S ribosomal subunit. Interacts with proteins S7 and S18. Binds to IF-3.</text>
</comment>
<dbReference type="GO" id="GO:0006412">
    <property type="term" value="P:translation"/>
    <property type="evidence" value="ECO:0007669"/>
    <property type="project" value="UniProtKB-UniRule"/>
</dbReference>
<dbReference type="GO" id="GO:0019843">
    <property type="term" value="F:rRNA binding"/>
    <property type="evidence" value="ECO:0007669"/>
    <property type="project" value="UniProtKB-UniRule"/>
</dbReference>
<comment type="caution">
    <text evidence="5">The sequence shown here is derived from an EMBL/GenBank/DDBJ whole genome shotgun (WGS) entry which is preliminary data.</text>
</comment>
<comment type="similarity">
    <text evidence="1 4">Belongs to the universal ribosomal protein uS11 family.</text>
</comment>
<dbReference type="GO" id="GO:0003735">
    <property type="term" value="F:structural constituent of ribosome"/>
    <property type="evidence" value="ECO:0007669"/>
    <property type="project" value="InterPro"/>
</dbReference>